<reference evidence="3" key="2">
    <citation type="submission" date="2022-06" db="UniProtKB">
        <authorList>
            <consortium name="EnsemblMetazoa"/>
        </authorList>
    </citation>
    <scope>IDENTIFICATION</scope>
    <source>
        <strain evidence="3">PS312</strain>
    </source>
</reference>
<protein>
    <submittedName>
        <fullName evidence="3">BTB domain-containing protein</fullName>
    </submittedName>
</protein>
<feature type="region of interest" description="Disordered" evidence="2">
    <location>
        <begin position="916"/>
        <end position="946"/>
    </location>
</feature>
<dbReference type="Pfam" id="PF14648">
    <property type="entry name" value="FAM91_C"/>
    <property type="match status" value="2"/>
</dbReference>
<name>A0A2A6BTP9_PRIPA</name>
<reference evidence="4" key="1">
    <citation type="journal article" date="2008" name="Nat. Genet.">
        <title>The Pristionchus pacificus genome provides a unique perspective on nematode lifestyle and parasitism.</title>
        <authorList>
            <person name="Dieterich C."/>
            <person name="Clifton S.W."/>
            <person name="Schuster L.N."/>
            <person name="Chinwalla A."/>
            <person name="Delehaunty K."/>
            <person name="Dinkelacker I."/>
            <person name="Fulton L."/>
            <person name="Fulton R."/>
            <person name="Godfrey J."/>
            <person name="Minx P."/>
            <person name="Mitreva M."/>
            <person name="Roeseler W."/>
            <person name="Tian H."/>
            <person name="Witte H."/>
            <person name="Yang S.P."/>
            <person name="Wilson R.K."/>
            <person name="Sommer R.J."/>
        </authorList>
    </citation>
    <scope>NUCLEOTIDE SEQUENCE [LARGE SCALE GENOMIC DNA]</scope>
    <source>
        <strain evidence="4">PS312</strain>
    </source>
</reference>
<accession>A0A8R1UJX6</accession>
<dbReference type="Pfam" id="PF14647">
    <property type="entry name" value="FAM91_N"/>
    <property type="match status" value="2"/>
</dbReference>
<dbReference type="CDD" id="cd18186">
    <property type="entry name" value="BTB_POZ_ZBTB_KLHL-like"/>
    <property type="match status" value="1"/>
</dbReference>
<dbReference type="EnsemblMetazoa" id="PPA33812.1">
    <property type="protein sequence ID" value="PPA33812.1"/>
    <property type="gene ID" value="WBGene00272181"/>
</dbReference>
<sequence>MLAPDGASSPRAFRADRTVSHERIRSLPPQAIVEHAKVVLDYFNTLKASALLTVQDSPTATLEIDPNLTGIPWMVVAEIIDFCYTGHCNFSDKLLSAAKALRCDSLTVLLEKAQVIVDEYHAATFLDALYQMKMDGAFIDCLLSQKDHRTEYARMHRLVLCAFAREFEDALQSAASRRRQVSIVIDHPQLTVTSLDLRCVVDFFYSGYVRAAKKRLRAIRSTAAYLGVARLVGEIDLLLTNEEREEEGGGQEENDEQSQYEEVLEIEYEGDENADRPGSSIMHRQEDALDEEAEEFIGADDENVDDDDGMMQSPYMGDVVGSSVDEYSSIYEHYVDGPRRGKRAGSYTRRPTEVKVKGRTAHSQENEAGPDETVTLTCPPPANRRRRETDAYGMGLPQIYTRSEVTVPIVVGDQQGGIRGEREAVNWLLENNFIEILPYCVYKLCILPAGDDGAAVQVSVLRPSNEGEECRGEACEAQGFGTFWIIHLVGDDNVDFAVARLARGLGVSECMHTNETPFTCRFCHQKFKVQSNLVRHHRAHTGEKPYKCRQCGLEYADKKNMDAHVYREHLKWSQFTCNYPHCVSKFWRTDRYVEHYMKKHDEVRMMLGNSTKEYDKLIVEYSIRNQLRHKGNLVRHIKKDPETYYDQVIKYSASHLMLFPYHLSDIIIRELRITPFNYYVQIIINRSNRRLFRRSKSLREMLPGQPVPQGMEPWWSVSPGCILETDIKMLSAEEKATIDILLDTAPPITGAVPAGIIDYRVVQSLFTKGLVYFDVPVKDDDYIFVGPLDGFVMNRVLGDYFETLLYKIFVTIDGMTTVAEIADMLHIDVQLAKNAMAVFCRLGFAKKRVTGMEGERLHPSWAALPSGGSSNSSLPLSPTSILATGMGAGDGLSGPSSPTGSSSLAADLSEAILDVDNDEDDDGTTTGAGDEGAACTTPAPSAPMTSDVTSSGRCGFLFDANLAAFLMMGNLSASLKNSDDSSFLFEKRSIRDGHETQNAHALHVMVPLDEIWIIRHAVTLFEVGKLTDEQLKDFMEQLEKVNRFAEGEAQRFSEHAMTLLHTLKSLRNGRELDLIRGESLLSLDAQSRARVLLKSYSTIIAMAPLLVDACALPLSSLPLLGPPIPEACSPWCRLALYAAANSGLRSIFVPKGTRLPFWPRLLNGARRLLVTSLTQAEPQLLPAAAALAAVNELLTTTAVLVQEFLGGATLEDAVVHVPFPFAPEELQREDSLANHPAVAALRETIGLGSLAGYVVLMRKEKEEVLAALDDDEGQQSPYAAAAAIAFGSPKKKRSAGGGEGGEGKESLFLLPPNSSHSSFLLLDVVFGIPLFDEHLNAVICERIRTEGVLSVENRVNIQFANKTLVDLTQDLLNKHNFGVTTCAPHSEKVEVVPPVRPIGYCPDAGIVPYSPIEDPI</sequence>
<dbReference type="PROSITE" id="PS50157">
    <property type="entry name" value="ZINC_FINGER_C2H2_2"/>
    <property type="match status" value="1"/>
</dbReference>
<accession>A0A2A6BTP9</accession>
<dbReference type="InterPro" id="IPR039199">
    <property type="entry name" value="FAM91"/>
</dbReference>
<dbReference type="SUPFAM" id="SSF54695">
    <property type="entry name" value="POZ domain"/>
    <property type="match status" value="1"/>
</dbReference>
<dbReference type="SUPFAM" id="SSF57667">
    <property type="entry name" value="beta-beta-alpha zinc fingers"/>
    <property type="match status" value="1"/>
</dbReference>
<dbReference type="Gene3D" id="3.30.710.10">
    <property type="entry name" value="Potassium Channel Kv1.1, Chain A"/>
    <property type="match status" value="1"/>
</dbReference>
<dbReference type="InterPro" id="IPR028097">
    <property type="entry name" value="FAM91_C_dom"/>
</dbReference>
<keyword evidence="4" id="KW-1185">Reference proteome</keyword>
<dbReference type="PANTHER" id="PTHR28441">
    <property type="entry name" value="PROTEIN FAM91A1"/>
    <property type="match status" value="1"/>
</dbReference>
<dbReference type="PROSITE" id="PS50097">
    <property type="entry name" value="BTB"/>
    <property type="match status" value="1"/>
</dbReference>
<gene>
    <name evidence="3" type="primary">WBGene00272181</name>
</gene>
<dbReference type="FunFam" id="3.30.160.60:FF:004057">
    <property type="match status" value="1"/>
</dbReference>
<feature type="region of interest" description="Disordered" evidence="2">
    <location>
        <begin position="341"/>
        <end position="387"/>
    </location>
</feature>
<comment type="similarity">
    <text evidence="1">Belongs to the FAM91 family.</text>
</comment>
<evidence type="ECO:0000256" key="2">
    <source>
        <dbReference type="SAM" id="MobiDB-lite"/>
    </source>
</evidence>
<dbReference type="Gene3D" id="3.30.160.60">
    <property type="entry name" value="Classic Zinc Finger"/>
    <property type="match status" value="2"/>
</dbReference>
<dbReference type="InterPro" id="IPR036236">
    <property type="entry name" value="Znf_C2H2_sf"/>
</dbReference>
<dbReference type="InterPro" id="IPR028091">
    <property type="entry name" value="FAM91_N_dom"/>
</dbReference>
<dbReference type="SMART" id="SM00355">
    <property type="entry name" value="ZnF_C2H2"/>
    <property type="match status" value="3"/>
</dbReference>
<evidence type="ECO:0000313" key="3">
    <source>
        <dbReference type="EnsemblMetazoa" id="PPA33812.1"/>
    </source>
</evidence>
<dbReference type="InterPro" id="IPR011333">
    <property type="entry name" value="SKP1/BTB/POZ_sf"/>
</dbReference>
<dbReference type="Pfam" id="PF00651">
    <property type="entry name" value="BTB"/>
    <property type="match status" value="1"/>
</dbReference>
<organism evidence="3 4">
    <name type="scientific">Pristionchus pacificus</name>
    <name type="common">Parasitic nematode worm</name>
    <dbReference type="NCBI Taxonomy" id="54126"/>
    <lineage>
        <taxon>Eukaryota</taxon>
        <taxon>Metazoa</taxon>
        <taxon>Ecdysozoa</taxon>
        <taxon>Nematoda</taxon>
        <taxon>Chromadorea</taxon>
        <taxon>Rhabditida</taxon>
        <taxon>Rhabditina</taxon>
        <taxon>Diplogasteromorpha</taxon>
        <taxon>Diplogasteroidea</taxon>
        <taxon>Neodiplogasteridae</taxon>
        <taxon>Pristionchus</taxon>
    </lineage>
</organism>
<feature type="compositionally biased region" description="Low complexity" evidence="2">
    <location>
        <begin position="924"/>
        <end position="937"/>
    </location>
</feature>
<dbReference type="InterPro" id="IPR013087">
    <property type="entry name" value="Znf_C2H2_type"/>
</dbReference>
<dbReference type="PROSITE" id="PS00028">
    <property type="entry name" value="ZINC_FINGER_C2H2_1"/>
    <property type="match status" value="3"/>
</dbReference>
<dbReference type="Proteomes" id="UP000005239">
    <property type="component" value="Unassembled WGS sequence"/>
</dbReference>
<evidence type="ECO:0000313" key="4">
    <source>
        <dbReference type="Proteomes" id="UP000005239"/>
    </source>
</evidence>
<dbReference type="PANTHER" id="PTHR28441:SF2">
    <property type="entry name" value="PROTEIN FAM91A1"/>
    <property type="match status" value="1"/>
</dbReference>
<proteinExistence type="inferred from homology"/>
<dbReference type="InterPro" id="IPR000210">
    <property type="entry name" value="BTB/POZ_dom"/>
</dbReference>
<evidence type="ECO:0000256" key="1">
    <source>
        <dbReference type="ARBA" id="ARBA00010319"/>
    </source>
</evidence>